<dbReference type="Proteomes" id="UP001497623">
    <property type="component" value="Unassembled WGS sequence"/>
</dbReference>
<comment type="caution">
    <text evidence="2">The sequence shown here is derived from an EMBL/GenBank/DDBJ whole genome shotgun (WGS) entry which is preliminary data.</text>
</comment>
<gene>
    <name evidence="2" type="ORF">MNOR_LOCUS41861</name>
</gene>
<evidence type="ECO:0000313" key="2">
    <source>
        <dbReference type="EMBL" id="CAL4252609.1"/>
    </source>
</evidence>
<sequence>TQMRIQLSAKKLSKQSRLTFIEPSIDGSTDSLAFTVDEMNQMWDNTTEKGKRVTKMNNANNCQENNPREQDHSTETTETHSANGRSEENTKQVSKIDILKENSDITSESVIEKDKVELNNSSKEKSMENSEQNAAISIIHQTKTH</sequence>
<keyword evidence="3" id="KW-1185">Reference proteome</keyword>
<name>A0AAV2SYF4_MEGNR</name>
<feature type="compositionally biased region" description="Basic and acidic residues" evidence="1">
    <location>
        <begin position="110"/>
        <end position="128"/>
    </location>
</feature>
<protein>
    <submittedName>
        <fullName evidence="2">Uncharacterized protein</fullName>
    </submittedName>
</protein>
<organism evidence="2 3">
    <name type="scientific">Meganyctiphanes norvegica</name>
    <name type="common">Northern krill</name>
    <name type="synonym">Thysanopoda norvegica</name>
    <dbReference type="NCBI Taxonomy" id="48144"/>
    <lineage>
        <taxon>Eukaryota</taxon>
        <taxon>Metazoa</taxon>
        <taxon>Ecdysozoa</taxon>
        <taxon>Arthropoda</taxon>
        <taxon>Crustacea</taxon>
        <taxon>Multicrustacea</taxon>
        <taxon>Malacostraca</taxon>
        <taxon>Eumalacostraca</taxon>
        <taxon>Eucarida</taxon>
        <taxon>Euphausiacea</taxon>
        <taxon>Euphausiidae</taxon>
        <taxon>Meganyctiphanes</taxon>
    </lineage>
</organism>
<dbReference type="AlphaFoldDB" id="A0AAV2SYF4"/>
<reference evidence="2 3" key="1">
    <citation type="submission" date="2024-05" db="EMBL/GenBank/DDBJ databases">
        <authorList>
            <person name="Wallberg A."/>
        </authorList>
    </citation>
    <scope>NUCLEOTIDE SEQUENCE [LARGE SCALE GENOMIC DNA]</scope>
</reference>
<accession>A0AAV2SYF4</accession>
<evidence type="ECO:0000313" key="3">
    <source>
        <dbReference type="Proteomes" id="UP001497623"/>
    </source>
</evidence>
<feature type="compositionally biased region" description="Polar residues" evidence="1">
    <location>
        <begin position="55"/>
        <end position="65"/>
    </location>
</feature>
<feature type="non-terminal residue" evidence="2">
    <location>
        <position position="1"/>
    </location>
</feature>
<proteinExistence type="predicted"/>
<dbReference type="EMBL" id="CAXKWB010175055">
    <property type="protein sequence ID" value="CAL4252609.1"/>
    <property type="molecule type" value="Genomic_DNA"/>
</dbReference>
<evidence type="ECO:0000256" key="1">
    <source>
        <dbReference type="SAM" id="MobiDB-lite"/>
    </source>
</evidence>
<feature type="region of interest" description="Disordered" evidence="1">
    <location>
        <begin position="45"/>
        <end position="145"/>
    </location>
</feature>
<feature type="compositionally biased region" description="Basic and acidic residues" evidence="1">
    <location>
        <begin position="66"/>
        <end position="78"/>
    </location>
</feature>